<sequence length="197" mass="21910">MSQYDNFCAGESSKSSKFSKKKYHVGTSSSMVLDRDSLVRYPTMARIPVSSAMSPPRNISHARSKTTSRIRQLLSLQPVVLFAKFSPLFPPVDSSDIDTRAHKPSNPIIRKRSASSAGISSKGKGVALDQGFHIVKKNLMSFFKSQSNSSFFSGDIETKEESTSLQQVEGKSTLFLMLMMSIIFPTNFYLPHKFVLI</sequence>
<keyword evidence="2" id="KW-1185">Reference proteome</keyword>
<gene>
    <name evidence="1" type="ORF">RIF29_00141</name>
</gene>
<protein>
    <submittedName>
        <fullName evidence="1">Uncharacterized protein</fullName>
    </submittedName>
</protein>
<dbReference type="EMBL" id="JAYWIO010000001">
    <property type="protein sequence ID" value="KAK7287100.1"/>
    <property type="molecule type" value="Genomic_DNA"/>
</dbReference>
<reference evidence="1 2" key="1">
    <citation type="submission" date="2024-01" db="EMBL/GenBank/DDBJ databases">
        <title>The genomes of 5 underutilized Papilionoideae crops provide insights into root nodulation and disease resistanc.</title>
        <authorList>
            <person name="Yuan L."/>
        </authorList>
    </citation>
    <scope>NUCLEOTIDE SEQUENCE [LARGE SCALE GENOMIC DNA]</scope>
    <source>
        <strain evidence="1">ZHUSHIDOU_FW_LH</strain>
        <tissue evidence="1">Leaf</tissue>
    </source>
</reference>
<proteinExistence type="predicted"/>
<dbReference type="Proteomes" id="UP001372338">
    <property type="component" value="Unassembled WGS sequence"/>
</dbReference>
<comment type="caution">
    <text evidence="1">The sequence shown here is derived from an EMBL/GenBank/DDBJ whole genome shotgun (WGS) entry which is preliminary data.</text>
</comment>
<accession>A0AAN9IVD8</accession>
<evidence type="ECO:0000313" key="1">
    <source>
        <dbReference type="EMBL" id="KAK7287100.1"/>
    </source>
</evidence>
<evidence type="ECO:0000313" key="2">
    <source>
        <dbReference type="Proteomes" id="UP001372338"/>
    </source>
</evidence>
<organism evidence="1 2">
    <name type="scientific">Crotalaria pallida</name>
    <name type="common">Smooth rattlebox</name>
    <name type="synonym">Crotalaria striata</name>
    <dbReference type="NCBI Taxonomy" id="3830"/>
    <lineage>
        <taxon>Eukaryota</taxon>
        <taxon>Viridiplantae</taxon>
        <taxon>Streptophyta</taxon>
        <taxon>Embryophyta</taxon>
        <taxon>Tracheophyta</taxon>
        <taxon>Spermatophyta</taxon>
        <taxon>Magnoliopsida</taxon>
        <taxon>eudicotyledons</taxon>
        <taxon>Gunneridae</taxon>
        <taxon>Pentapetalae</taxon>
        <taxon>rosids</taxon>
        <taxon>fabids</taxon>
        <taxon>Fabales</taxon>
        <taxon>Fabaceae</taxon>
        <taxon>Papilionoideae</taxon>
        <taxon>50 kb inversion clade</taxon>
        <taxon>genistoids sensu lato</taxon>
        <taxon>core genistoids</taxon>
        <taxon>Crotalarieae</taxon>
        <taxon>Crotalaria</taxon>
    </lineage>
</organism>
<name>A0AAN9IVD8_CROPI</name>
<dbReference type="AlphaFoldDB" id="A0AAN9IVD8"/>